<comment type="caution">
    <text evidence="1">The sequence shown here is derived from an EMBL/GenBank/DDBJ whole genome shotgun (WGS) entry which is preliminary data.</text>
</comment>
<organism evidence="1 2">
    <name type="scientific">Dreissena polymorpha</name>
    <name type="common">Zebra mussel</name>
    <name type="synonym">Mytilus polymorpha</name>
    <dbReference type="NCBI Taxonomy" id="45954"/>
    <lineage>
        <taxon>Eukaryota</taxon>
        <taxon>Metazoa</taxon>
        <taxon>Spiralia</taxon>
        <taxon>Lophotrochozoa</taxon>
        <taxon>Mollusca</taxon>
        <taxon>Bivalvia</taxon>
        <taxon>Autobranchia</taxon>
        <taxon>Heteroconchia</taxon>
        <taxon>Euheterodonta</taxon>
        <taxon>Imparidentia</taxon>
        <taxon>Neoheterodontei</taxon>
        <taxon>Myida</taxon>
        <taxon>Dreissenoidea</taxon>
        <taxon>Dreissenidae</taxon>
        <taxon>Dreissena</taxon>
    </lineage>
</organism>
<evidence type="ECO:0000313" key="2">
    <source>
        <dbReference type="Proteomes" id="UP000828390"/>
    </source>
</evidence>
<dbReference type="EMBL" id="JAIWYP010000008">
    <property type="protein sequence ID" value="KAH3790694.1"/>
    <property type="molecule type" value="Genomic_DNA"/>
</dbReference>
<keyword evidence="2" id="KW-1185">Reference proteome</keyword>
<dbReference type="Proteomes" id="UP000828390">
    <property type="component" value="Unassembled WGS sequence"/>
</dbReference>
<protein>
    <submittedName>
        <fullName evidence="1">Uncharacterized protein</fullName>
    </submittedName>
</protein>
<evidence type="ECO:0000313" key="1">
    <source>
        <dbReference type="EMBL" id="KAH3790694.1"/>
    </source>
</evidence>
<reference evidence="1" key="1">
    <citation type="journal article" date="2019" name="bioRxiv">
        <title>The Genome of the Zebra Mussel, Dreissena polymorpha: A Resource for Invasive Species Research.</title>
        <authorList>
            <person name="McCartney M.A."/>
            <person name="Auch B."/>
            <person name="Kono T."/>
            <person name="Mallez S."/>
            <person name="Zhang Y."/>
            <person name="Obille A."/>
            <person name="Becker A."/>
            <person name="Abrahante J.E."/>
            <person name="Garbe J."/>
            <person name="Badalamenti J.P."/>
            <person name="Herman A."/>
            <person name="Mangelson H."/>
            <person name="Liachko I."/>
            <person name="Sullivan S."/>
            <person name="Sone E.D."/>
            <person name="Koren S."/>
            <person name="Silverstein K.A.T."/>
            <person name="Beckman K.B."/>
            <person name="Gohl D.M."/>
        </authorList>
    </citation>
    <scope>NUCLEOTIDE SEQUENCE</scope>
    <source>
        <strain evidence="1">Duluth1</strain>
        <tissue evidence="1">Whole animal</tissue>
    </source>
</reference>
<dbReference type="AlphaFoldDB" id="A0A9D4F3M6"/>
<name>A0A9D4F3M6_DREPO</name>
<sequence>MRPTDFSSSKNPFYLAMRTNETAFQSFMRKQLGVDKLGQMLKAMAKEAVFPEHKIINEPLSSQIPGPKTSNCKHSIH</sequence>
<reference evidence="1" key="2">
    <citation type="submission" date="2020-11" db="EMBL/GenBank/DDBJ databases">
        <authorList>
            <person name="McCartney M.A."/>
            <person name="Auch B."/>
            <person name="Kono T."/>
            <person name="Mallez S."/>
            <person name="Becker A."/>
            <person name="Gohl D.M."/>
            <person name="Silverstein K.A.T."/>
            <person name="Koren S."/>
            <person name="Bechman K.B."/>
            <person name="Herman A."/>
            <person name="Abrahante J.E."/>
            <person name="Garbe J."/>
        </authorList>
    </citation>
    <scope>NUCLEOTIDE SEQUENCE</scope>
    <source>
        <strain evidence="1">Duluth1</strain>
        <tissue evidence="1">Whole animal</tissue>
    </source>
</reference>
<accession>A0A9D4F3M6</accession>
<proteinExistence type="predicted"/>
<gene>
    <name evidence="1" type="ORF">DPMN_168901</name>
</gene>